<reference evidence="3" key="1">
    <citation type="submission" date="2021-02" db="EMBL/GenBank/DDBJ databases">
        <title>First Annotated Genome of the Yellow-green Alga Tribonema minus.</title>
        <authorList>
            <person name="Mahan K.M."/>
        </authorList>
    </citation>
    <scope>NUCLEOTIDE SEQUENCE</scope>
    <source>
        <strain evidence="3">UTEX B ZZ1240</strain>
    </source>
</reference>
<evidence type="ECO:0000313" key="4">
    <source>
        <dbReference type="Proteomes" id="UP000664859"/>
    </source>
</evidence>
<feature type="region of interest" description="Disordered" evidence="2">
    <location>
        <begin position="355"/>
        <end position="397"/>
    </location>
</feature>
<accession>A0A835YKU3</accession>
<feature type="region of interest" description="Disordered" evidence="2">
    <location>
        <begin position="1"/>
        <end position="46"/>
    </location>
</feature>
<evidence type="ECO:0000313" key="3">
    <source>
        <dbReference type="EMBL" id="KAG5175445.1"/>
    </source>
</evidence>
<feature type="compositionally biased region" description="Basic residues" evidence="2">
    <location>
        <begin position="210"/>
        <end position="220"/>
    </location>
</feature>
<dbReference type="AlphaFoldDB" id="A0A835YKU3"/>
<feature type="compositionally biased region" description="Polar residues" evidence="2">
    <location>
        <begin position="25"/>
        <end position="36"/>
    </location>
</feature>
<name>A0A835YKU3_9STRA</name>
<sequence length="410" mass="41523">MSTPQLEVSPVDVGDLSPKRHASSDSRSSIVNTSPTSPRPEGTPVQIGSLTLSAAVSTIYALNEERKAALAAAARWQRRSSELEAQARKLKAQLAAQEHSSSPGSMNRARIATLLQASEMVDDIATVGYGAGSDAHSRCSPLESRAACAQPSTAVKSEPSTPTAAAKAESGTPASSPTPAEGSTPVKSELLTQLTSAHGVSGMAAAGIRCSRRQRQRRKRSESPAPAPPASPLRPPVAPTALAPATPPLAEQCTHGKFVIVAGEGSGGDSEYWVGRVVRRQHGGAALAVRWYTPRAGDARGYGGALHAPRRLTAQAVEADAVLSVFDALAEGERLPEGVHAAAERWLAEACGGSGGGGGGGGGSGGSGGASGGGGGGDGKGGWLRRSASPDSCAALPDEPCCTRAEAQLR</sequence>
<feature type="region of interest" description="Disordered" evidence="2">
    <location>
        <begin position="149"/>
        <end position="248"/>
    </location>
</feature>
<comment type="caution">
    <text evidence="3">The sequence shown here is derived from an EMBL/GenBank/DDBJ whole genome shotgun (WGS) entry which is preliminary data.</text>
</comment>
<keyword evidence="1" id="KW-0175">Coiled coil</keyword>
<feature type="compositionally biased region" description="Pro residues" evidence="2">
    <location>
        <begin position="225"/>
        <end position="238"/>
    </location>
</feature>
<feature type="compositionally biased region" description="Polar residues" evidence="2">
    <location>
        <begin position="150"/>
        <end position="163"/>
    </location>
</feature>
<feature type="coiled-coil region" evidence="1">
    <location>
        <begin position="66"/>
        <end position="100"/>
    </location>
</feature>
<evidence type="ECO:0000256" key="1">
    <source>
        <dbReference type="SAM" id="Coils"/>
    </source>
</evidence>
<organism evidence="3 4">
    <name type="scientific">Tribonema minus</name>
    <dbReference type="NCBI Taxonomy" id="303371"/>
    <lineage>
        <taxon>Eukaryota</taxon>
        <taxon>Sar</taxon>
        <taxon>Stramenopiles</taxon>
        <taxon>Ochrophyta</taxon>
        <taxon>PX clade</taxon>
        <taxon>Xanthophyceae</taxon>
        <taxon>Tribonematales</taxon>
        <taxon>Tribonemataceae</taxon>
        <taxon>Tribonema</taxon>
    </lineage>
</organism>
<feature type="compositionally biased region" description="Low complexity" evidence="2">
    <location>
        <begin position="239"/>
        <end position="248"/>
    </location>
</feature>
<feature type="compositionally biased region" description="Gly residues" evidence="2">
    <location>
        <begin position="355"/>
        <end position="382"/>
    </location>
</feature>
<proteinExistence type="predicted"/>
<dbReference type="EMBL" id="JAFCMP010000549">
    <property type="protein sequence ID" value="KAG5175445.1"/>
    <property type="molecule type" value="Genomic_DNA"/>
</dbReference>
<evidence type="ECO:0000256" key="2">
    <source>
        <dbReference type="SAM" id="MobiDB-lite"/>
    </source>
</evidence>
<protein>
    <submittedName>
        <fullName evidence="3">Uncharacterized protein</fullName>
    </submittedName>
</protein>
<dbReference type="Proteomes" id="UP000664859">
    <property type="component" value="Unassembled WGS sequence"/>
</dbReference>
<gene>
    <name evidence="3" type="ORF">JKP88DRAFT_351464</name>
</gene>
<keyword evidence="4" id="KW-1185">Reference proteome</keyword>